<keyword evidence="1" id="KW-0285">Flavoprotein</keyword>
<dbReference type="InterPro" id="IPR023753">
    <property type="entry name" value="FAD/NAD-binding_dom"/>
</dbReference>
<comment type="catalytic activity">
    <reaction evidence="3">
        <text>[thioredoxin]-dithiol + NADP(+) = [thioredoxin]-disulfide + NADPH + H(+)</text>
        <dbReference type="Rhea" id="RHEA:20345"/>
        <dbReference type="Rhea" id="RHEA-COMP:10698"/>
        <dbReference type="Rhea" id="RHEA-COMP:10700"/>
        <dbReference type="ChEBI" id="CHEBI:15378"/>
        <dbReference type="ChEBI" id="CHEBI:29950"/>
        <dbReference type="ChEBI" id="CHEBI:50058"/>
        <dbReference type="ChEBI" id="CHEBI:57783"/>
        <dbReference type="ChEBI" id="CHEBI:58349"/>
        <dbReference type="EC" id="1.8.1.9"/>
    </reaction>
</comment>
<dbReference type="InterPro" id="IPR018490">
    <property type="entry name" value="cNMP-bd_dom_sf"/>
</dbReference>
<keyword evidence="6" id="KW-1185">Reference proteome</keyword>
<evidence type="ECO:0000256" key="2">
    <source>
        <dbReference type="ARBA" id="ARBA00023002"/>
    </source>
</evidence>
<dbReference type="SUPFAM" id="SSF51206">
    <property type="entry name" value="cAMP-binding domain-like"/>
    <property type="match status" value="1"/>
</dbReference>
<dbReference type="InterPro" id="IPR000595">
    <property type="entry name" value="cNMP-bd_dom"/>
</dbReference>
<dbReference type="Gene3D" id="3.50.50.60">
    <property type="entry name" value="FAD/NAD(P)-binding domain"/>
    <property type="match status" value="2"/>
</dbReference>
<organism evidence="5 6">
    <name type="scientific">Streptomyces siamensis</name>
    <dbReference type="NCBI Taxonomy" id="1274986"/>
    <lineage>
        <taxon>Bacteria</taxon>
        <taxon>Bacillati</taxon>
        <taxon>Actinomycetota</taxon>
        <taxon>Actinomycetes</taxon>
        <taxon>Kitasatosporales</taxon>
        <taxon>Streptomycetaceae</taxon>
        <taxon>Streptomyces</taxon>
    </lineage>
</organism>
<dbReference type="SMART" id="SM00100">
    <property type="entry name" value="cNMP"/>
    <property type="match status" value="1"/>
</dbReference>
<dbReference type="PANTHER" id="PTHR48105">
    <property type="entry name" value="THIOREDOXIN REDUCTASE 1-RELATED-RELATED"/>
    <property type="match status" value="1"/>
</dbReference>
<dbReference type="SUPFAM" id="SSF51905">
    <property type="entry name" value="FAD/NAD(P)-binding domain"/>
    <property type="match status" value="1"/>
</dbReference>
<reference evidence="6" key="1">
    <citation type="journal article" date="2019" name="Int. J. Syst. Evol. Microbiol.">
        <title>The Global Catalogue of Microorganisms (GCM) 10K type strain sequencing project: providing services to taxonomists for standard genome sequencing and annotation.</title>
        <authorList>
            <consortium name="The Broad Institute Genomics Platform"/>
            <consortium name="The Broad Institute Genome Sequencing Center for Infectious Disease"/>
            <person name="Wu L."/>
            <person name="Ma J."/>
        </authorList>
    </citation>
    <scope>NUCLEOTIDE SEQUENCE [LARGE SCALE GENOMIC DNA]</scope>
    <source>
        <strain evidence="6">JCM 18409</strain>
    </source>
</reference>
<dbReference type="Gene3D" id="2.60.120.10">
    <property type="entry name" value="Jelly Rolls"/>
    <property type="match status" value="1"/>
</dbReference>
<dbReference type="EMBL" id="BAABKB010000016">
    <property type="protein sequence ID" value="GAA5016743.1"/>
    <property type="molecule type" value="Genomic_DNA"/>
</dbReference>
<dbReference type="Proteomes" id="UP001501759">
    <property type="component" value="Unassembled WGS sequence"/>
</dbReference>
<dbReference type="RefSeq" id="WP_345651394.1">
    <property type="nucleotide sequence ID" value="NZ_BAABKB010000016.1"/>
</dbReference>
<proteinExistence type="predicted"/>
<keyword evidence="2" id="KW-0560">Oxidoreductase</keyword>
<feature type="domain" description="Cyclic nucleotide-binding" evidence="4">
    <location>
        <begin position="19"/>
        <end position="142"/>
    </location>
</feature>
<evidence type="ECO:0000259" key="4">
    <source>
        <dbReference type="PROSITE" id="PS50042"/>
    </source>
</evidence>
<dbReference type="CDD" id="cd00038">
    <property type="entry name" value="CAP_ED"/>
    <property type="match status" value="1"/>
</dbReference>
<gene>
    <name evidence="5" type="ORF">GCM10023335_42740</name>
</gene>
<accession>A0ABP9J0L5</accession>
<dbReference type="Pfam" id="PF00027">
    <property type="entry name" value="cNMP_binding"/>
    <property type="match status" value="1"/>
</dbReference>
<dbReference type="InterPro" id="IPR050097">
    <property type="entry name" value="Ferredoxin-NADP_redctase_2"/>
</dbReference>
<evidence type="ECO:0000256" key="1">
    <source>
        <dbReference type="ARBA" id="ARBA00022630"/>
    </source>
</evidence>
<comment type="caution">
    <text evidence="5">The sequence shown here is derived from an EMBL/GenBank/DDBJ whole genome shotgun (WGS) entry which is preliminary data.</text>
</comment>
<dbReference type="InterPro" id="IPR036188">
    <property type="entry name" value="FAD/NAD-bd_sf"/>
</dbReference>
<evidence type="ECO:0000313" key="5">
    <source>
        <dbReference type="EMBL" id="GAA5016743.1"/>
    </source>
</evidence>
<evidence type="ECO:0000256" key="3">
    <source>
        <dbReference type="ARBA" id="ARBA00048132"/>
    </source>
</evidence>
<evidence type="ECO:0000313" key="6">
    <source>
        <dbReference type="Proteomes" id="UP001501759"/>
    </source>
</evidence>
<protein>
    <submittedName>
        <fullName evidence="5">FAD-dependent oxidoreductase</fullName>
    </submittedName>
</protein>
<dbReference type="Pfam" id="PF07992">
    <property type="entry name" value="Pyr_redox_2"/>
    <property type="match status" value="1"/>
</dbReference>
<name>A0ABP9J0L5_9ACTN</name>
<sequence>MNYLENEGNLDLPTDNDSVFPRLSDEHVDCFRRYGFQDRLEAGQVLYSRGAQNFDFYLVLDGTINVYQEGSPGESDEERIITVYGGGQFTGELSLLNRQKSLVEAVAGEACEVIRLRPAQLRRMISNEPDIARIVLKAFILRRLRYIRLGLGTVVLAGPPSSRDVVRIRSFLERNDYPVHHVDPDVSEAGALLGSYGVGTSVRWPVVVCRSGGYLENPTIAEVASCVGIVEVLSDLETVDVAVVGAGPSGLAAAVYAASEGLSTVVIEATAPGGQAGTSSMIENYLGFPLGISGHELAARAQVQARKFGARIAIPRSVEGVDCASSPFTLLLDDGLAVAARTVVVATGAHYRRLDLPELAQFEGNGVHYAATALEGPFCADEEAFVVGGANSAGQAAVFISRFASHVRVLVRGRGLADSMSQYLLTRIEASAKISVHPRSEITALQGNGHVESVRWSNSATGESRVDPTSNVFLMLGAVPNTDWLNGCLETDPKGFVRVGSDVTDTSAFPERRRPMAMESSVPGIFAVGDVRAGSVKRVASAVGEGSVVISEIHRALAAAGSHA</sequence>
<dbReference type="InterPro" id="IPR014710">
    <property type="entry name" value="RmlC-like_jellyroll"/>
</dbReference>
<dbReference type="PROSITE" id="PS50042">
    <property type="entry name" value="CNMP_BINDING_3"/>
    <property type="match status" value="1"/>
</dbReference>
<dbReference type="PRINTS" id="PR00368">
    <property type="entry name" value="FADPNR"/>
</dbReference>
<dbReference type="PRINTS" id="PR00469">
    <property type="entry name" value="PNDRDTASEII"/>
</dbReference>